<dbReference type="EMBL" id="CADIKC010000011">
    <property type="protein sequence ID" value="CAB3735855.1"/>
    <property type="molecule type" value="Genomic_DNA"/>
</dbReference>
<keyword evidence="5" id="KW-0449">Lipoprotein</keyword>
<evidence type="ECO:0000313" key="7">
    <source>
        <dbReference type="EMBL" id="CAB3735855.1"/>
    </source>
</evidence>
<evidence type="ECO:0000256" key="6">
    <source>
        <dbReference type="SAM" id="SignalP"/>
    </source>
</evidence>
<protein>
    <recommendedName>
        <fullName evidence="9">Curli production assembly protein CsgG</fullName>
    </recommendedName>
</protein>
<evidence type="ECO:0000256" key="5">
    <source>
        <dbReference type="ARBA" id="ARBA00023288"/>
    </source>
</evidence>
<evidence type="ECO:0000256" key="2">
    <source>
        <dbReference type="ARBA" id="ARBA00022729"/>
    </source>
</evidence>
<proteinExistence type="predicted"/>
<keyword evidence="8" id="KW-1185">Reference proteome</keyword>
<sequence>MKKRTLSAMTLVMAMTGCATVSDQPAKVEAPQPRVQQAAAQQAQAAPALKTFKRKIAIGRFSNETRYGRTFVTDSSLDPLGKQASDILAARLVESKQFMVFERPDLTKIAAEQGLNKDGKMIGVDTLILGSITEFGRGTTGKAGFLSSTKVQTAHAKVELRLVDVKTGYVFFSAQGSGDASTESGEIAGFGSRADYDGTLNDKAISAAISDVIGAMMTKLNERQWRTDILKVDGSTVFITGGPRQGIQPGATLRVYKPGESVQSGQTGFQIALPATPVATLRVLSSFGDNETNEGSVAQVTSGTLAAKSAATYYVAE</sequence>
<dbReference type="PROSITE" id="PS51257">
    <property type="entry name" value="PROKAR_LIPOPROTEIN"/>
    <property type="match status" value="1"/>
</dbReference>
<evidence type="ECO:0000313" key="8">
    <source>
        <dbReference type="Proteomes" id="UP000494255"/>
    </source>
</evidence>
<organism evidence="7 8">
    <name type="scientific">Paraburkholderia sediminicola</name>
    <dbReference type="NCBI Taxonomy" id="458836"/>
    <lineage>
        <taxon>Bacteria</taxon>
        <taxon>Pseudomonadati</taxon>
        <taxon>Pseudomonadota</taxon>
        <taxon>Betaproteobacteria</taxon>
        <taxon>Burkholderiales</taxon>
        <taxon>Burkholderiaceae</taxon>
        <taxon>Paraburkholderia</taxon>
    </lineage>
</organism>
<evidence type="ECO:0000256" key="4">
    <source>
        <dbReference type="ARBA" id="ARBA00023139"/>
    </source>
</evidence>
<dbReference type="PANTHER" id="PTHR41164:SF1">
    <property type="entry name" value="CURLI PRODUCTION ASSEMBLY_TRANSPORT COMPONENT CSGG"/>
    <property type="match status" value="1"/>
</dbReference>
<reference evidence="7 8" key="1">
    <citation type="submission" date="2020-04" db="EMBL/GenBank/DDBJ databases">
        <authorList>
            <person name="De Canck E."/>
        </authorList>
    </citation>
    <scope>NUCLEOTIDE SEQUENCE [LARGE SCALE GENOMIC DNA]</scope>
    <source>
        <strain evidence="7 8">LMG 24238</strain>
    </source>
</reference>
<dbReference type="GO" id="GO:0030288">
    <property type="term" value="C:outer membrane-bounded periplasmic space"/>
    <property type="evidence" value="ECO:0007669"/>
    <property type="project" value="InterPro"/>
</dbReference>
<accession>A0A6J5CIA1</accession>
<dbReference type="Pfam" id="PF03783">
    <property type="entry name" value="CsgG"/>
    <property type="match status" value="1"/>
</dbReference>
<name>A0A6J5CIA1_9BURK</name>
<keyword evidence="3" id="KW-0472">Membrane</keyword>
<keyword evidence="1" id="KW-1003">Cell membrane</keyword>
<dbReference type="PANTHER" id="PTHR41164">
    <property type="entry name" value="CURLI PRODUCTION ASSEMBLY/TRANSPORT COMPONENT CSGG"/>
    <property type="match status" value="1"/>
</dbReference>
<feature type="signal peptide" evidence="6">
    <location>
        <begin position="1"/>
        <end position="21"/>
    </location>
</feature>
<dbReference type="RefSeq" id="WP_175053798.1">
    <property type="nucleotide sequence ID" value="NZ_CADIKC010000011.1"/>
</dbReference>
<dbReference type="Proteomes" id="UP000494255">
    <property type="component" value="Unassembled WGS sequence"/>
</dbReference>
<evidence type="ECO:0008006" key="9">
    <source>
        <dbReference type="Google" id="ProtNLM"/>
    </source>
</evidence>
<dbReference type="GeneID" id="97044750"/>
<evidence type="ECO:0000256" key="3">
    <source>
        <dbReference type="ARBA" id="ARBA00023136"/>
    </source>
</evidence>
<keyword evidence="4" id="KW-0564">Palmitate</keyword>
<evidence type="ECO:0000256" key="1">
    <source>
        <dbReference type="ARBA" id="ARBA00022475"/>
    </source>
</evidence>
<dbReference type="InterPro" id="IPR005534">
    <property type="entry name" value="Curli_assmbl/transp-comp_CsgG"/>
</dbReference>
<dbReference type="Gene3D" id="3.40.50.10610">
    <property type="entry name" value="ABC-type transport auxiliary lipoprotein component"/>
    <property type="match status" value="1"/>
</dbReference>
<dbReference type="AlphaFoldDB" id="A0A6J5CIA1"/>
<gene>
    <name evidence="7" type="ORF">LMG24238_06172</name>
</gene>
<feature type="chain" id="PRO_5026722861" description="Curli production assembly protein CsgG" evidence="6">
    <location>
        <begin position="22"/>
        <end position="317"/>
    </location>
</feature>
<keyword evidence="2 6" id="KW-0732">Signal</keyword>